<feature type="domain" description="VWA7 N-terminal" evidence="12">
    <location>
        <begin position="74"/>
        <end position="301"/>
    </location>
</feature>
<dbReference type="InterPro" id="IPR052577">
    <property type="entry name" value="VWA7"/>
</dbReference>
<dbReference type="InterPro" id="IPR056862">
    <property type="entry name" value="VWA7_N"/>
</dbReference>
<keyword evidence="6" id="KW-0812">Transmembrane</keyword>
<dbReference type="Pfam" id="PF23560">
    <property type="entry name" value="GBD_Hemicentin"/>
    <property type="match status" value="1"/>
</dbReference>
<dbReference type="CDD" id="cd00198">
    <property type="entry name" value="vWFA"/>
    <property type="match status" value="1"/>
</dbReference>
<evidence type="ECO:0000256" key="1">
    <source>
        <dbReference type="ARBA" id="ARBA00004613"/>
    </source>
</evidence>
<dbReference type="Pfam" id="PF25107">
    <property type="entry name" value="VWA7_N"/>
    <property type="match status" value="1"/>
</dbReference>
<dbReference type="SUPFAM" id="SSF53300">
    <property type="entry name" value="vWA-like"/>
    <property type="match status" value="1"/>
</dbReference>
<dbReference type="Pfam" id="PF23610">
    <property type="entry name" value="VWA7_4"/>
    <property type="match status" value="1"/>
</dbReference>
<name>A0AAV7A3H0_ENGPU</name>
<feature type="domain" description="VWA7 beta-sandwich" evidence="9">
    <location>
        <begin position="592"/>
        <end position="695"/>
    </location>
</feature>
<accession>A0AAV7A3H0</accession>
<keyword evidence="6" id="KW-0472">Membrane</keyword>
<feature type="domain" description="Hemicentin/VWA7 galactose-binding" evidence="8">
    <location>
        <begin position="500"/>
        <end position="590"/>
    </location>
</feature>
<dbReference type="InterPro" id="IPR057613">
    <property type="entry name" value="VWA7_4"/>
</dbReference>
<dbReference type="Pfam" id="PF25106">
    <property type="entry name" value="VWA_4"/>
    <property type="match status" value="1"/>
</dbReference>
<dbReference type="InterPro" id="IPR057615">
    <property type="entry name" value="Ig_VWA7"/>
</dbReference>
<evidence type="ECO:0000256" key="4">
    <source>
        <dbReference type="ARBA" id="ARBA00023180"/>
    </source>
</evidence>
<organism evidence="13 14">
    <name type="scientific">Engystomops pustulosus</name>
    <name type="common">Tungara frog</name>
    <name type="synonym">Physalaemus pustulosus</name>
    <dbReference type="NCBI Taxonomy" id="76066"/>
    <lineage>
        <taxon>Eukaryota</taxon>
        <taxon>Metazoa</taxon>
        <taxon>Chordata</taxon>
        <taxon>Craniata</taxon>
        <taxon>Vertebrata</taxon>
        <taxon>Euteleostomi</taxon>
        <taxon>Amphibia</taxon>
        <taxon>Batrachia</taxon>
        <taxon>Anura</taxon>
        <taxon>Neobatrachia</taxon>
        <taxon>Hyloidea</taxon>
        <taxon>Leptodactylidae</taxon>
        <taxon>Leiuperinae</taxon>
        <taxon>Engystomops</taxon>
    </lineage>
</organism>
<keyword evidence="6" id="KW-1133">Transmembrane helix</keyword>
<dbReference type="GO" id="GO:0005576">
    <property type="term" value="C:extracellular region"/>
    <property type="evidence" value="ECO:0007669"/>
    <property type="project" value="UniProtKB-SubCell"/>
</dbReference>
<evidence type="ECO:0000256" key="2">
    <source>
        <dbReference type="ARBA" id="ARBA00022525"/>
    </source>
</evidence>
<proteinExistence type="predicted"/>
<dbReference type="InterPro" id="IPR056475">
    <property type="entry name" value="GBD_Hemicentin/VWA7"/>
</dbReference>
<reference evidence="13" key="1">
    <citation type="thesis" date="2020" institute="ProQuest LLC" country="789 East Eisenhower Parkway, Ann Arbor, MI, USA">
        <title>Comparative Genomics and Chromosome Evolution.</title>
        <authorList>
            <person name="Mudd A.B."/>
        </authorList>
    </citation>
    <scope>NUCLEOTIDE SEQUENCE</scope>
    <source>
        <strain evidence="13">237g6f4</strain>
        <tissue evidence="13">Blood</tissue>
    </source>
</reference>
<evidence type="ECO:0000259" key="12">
    <source>
        <dbReference type="Pfam" id="PF25107"/>
    </source>
</evidence>
<dbReference type="PANTHER" id="PTHR14905">
    <property type="entry name" value="NG37"/>
    <property type="match status" value="1"/>
</dbReference>
<feature type="signal peptide" evidence="7">
    <location>
        <begin position="1"/>
        <end position="18"/>
    </location>
</feature>
<evidence type="ECO:0000256" key="6">
    <source>
        <dbReference type="SAM" id="Phobius"/>
    </source>
</evidence>
<evidence type="ECO:0000256" key="7">
    <source>
        <dbReference type="SAM" id="SignalP"/>
    </source>
</evidence>
<feature type="compositionally biased region" description="Basic and acidic residues" evidence="5">
    <location>
        <begin position="245"/>
        <end position="254"/>
    </location>
</feature>
<dbReference type="InterPro" id="IPR036465">
    <property type="entry name" value="vWFA_dom_sf"/>
</dbReference>
<dbReference type="Proteomes" id="UP000824782">
    <property type="component" value="Unassembled WGS sequence"/>
</dbReference>
<evidence type="ECO:0000259" key="8">
    <source>
        <dbReference type="Pfam" id="PF23560"/>
    </source>
</evidence>
<keyword evidence="3 7" id="KW-0732">Signal</keyword>
<evidence type="ECO:0000259" key="10">
    <source>
        <dbReference type="Pfam" id="PF23619"/>
    </source>
</evidence>
<dbReference type="Gene3D" id="3.40.50.410">
    <property type="entry name" value="von Willebrand factor, type A domain"/>
    <property type="match status" value="1"/>
</dbReference>
<comment type="subcellular location">
    <subcellularLocation>
        <location evidence="1">Secreted</location>
    </subcellularLocation>
</comment>
<evidence type="ECO:0008006" key="15">
    <source>
        <dbReference type="Google" id="ProtNLM"/>
    </source>
</evidence>
<dbReference type="AlphaFoldDB" id="A0AAV7A3H0"/>
<protein>
    <recommendedName>
        <fullName evidence="15">von Willebrand factor A domain-containing protein 7</fullName>
    </recommendedName>
</protein>
<evidence type="ECO:0000259" key="11">
    <source>
        <dbReference type="Pfam" id="PF25106"/>
    </source>
</evidence>
<evidence type="ECO:0000256" key="5">
    <source>
        <dbReference type="SAM" id="MobiDB-lite"/>
    </source>
</evidence>
<evidence type="ECO:0000313" key="14">
    <source>
        <dbReference type="Proteomes" id="UP000824782"/>
    </source>
</evidence>
<gene>
    <name evidence="13" type="ORF">GDO81_003111</name>
</gene>
<feature type="domain" description="Hemicentin-1-like von Willebrand factor A" evidence="11">
    <location>
        <begin position="312"/>
        <end position="481"/>
    </location>
</feature>
<sequence length="954" mass="105643">MLLPFLLLGGLAIPGGHAFFPNFWSKVLSFTWGSFTHQDLTEEAVLNVTLQILLDNKHPTRPPLHWEDFEGKTLTADAILGAYYGDEVSLRPFRAAMRQIVSANANMDFLNGTRNDPIRHFDSERVRQGNSLLLRAREDLLRNVRAKEYEGAREILGQILHSLQDFYSHTNWVELGHTGIHPDLATPGKDIDSIAEVSEQTCTDCSDVSCQNNIAAAIQKRHLLTSGYYGESPVKPQGKCSHGGPFDDSKERSARGGINKDTATALFSPHHFLHEKAAQLALKASIKFLSELRGDVSDRDMMRLLGVSAFPALSFVLDTTGSMGEEITSARLQSRNIIQHQRMTLLDPDYYILVPFNDPSFGPVYKTSDPEEFLKALDSLHALGGGDEPEMCLSALQLALINTPPHSEIFVFTDASSKDAHLRSTVEALIQERKMKVSFLITEDPSRSSARSRREVLHPNRFDLYSDLASVSGGQIVFTNNQYISEVAKIITDSAYFDVVTLFHVQTLEGGIAHHVFLVDEFIHNVTLYINGDVRELRIHDPTGRKQNGRRQSFGKFTRVLLSDPLQVGNWTIYMKTVEPYSIHVQGRSSFDFLYYFGTPINGSHPGLYQLNNQPVAGVPTILVVDAIGLPDSANLSDVSLTSRNGKTQTAELQNINQAGLFAAKISEMPMGEFSVGVRGQYGRGRGLKREAPQQLSASECILEMSSNLLVTPGTSHPVSVKITNYKESHCYSVTISNDVSKDSNTFRIHMEAGKRVVKTTEIRVPNNLEQNTIVTVMVKADVCNSKSQTPCFTHLSLIVIGENETSTAPPPVCPQPSYLQFCPTSLVPSRCKDFQWRSMLLVTDIDGIKSVRVVNGSGTASQYSDAGNDAIEYTSHCCDLQAELLLTNHKEAAWNCSLYAPTAALQAEHKAHYLLMIPLLLILGVSLGICYFQRKRRRSTGSGYSSPEDGEKD</sequence>
<feature type="region of interest" description="Disordered" evidence="5">
    <location>
        <begin position="235"/>
        <end position="255"/>
    </location>
</feature>
<dbReference type="Pfam" id="PF23619">
    <property type="entry name" value="Ig_VWA7"/>
    <property type="match status" value="1"/>
</dbReference>
<dbReference type="EMBL" id="WNYA01000010">
    <property type="protein sequence ID" value="KAG8552853.1"/>
    <property type="molecule type" value="Genomic_DNA"/>
</dbReference>
<evidence type="ECO:0000313" key="13">
    <source>
        <dbReference type="EMBL" id="KAG8552853.1"/>
    </source>
</evidence>
<feature type="transmembrane region" description="Helical" evidence="6">
    <location>
        <begin position="912"/>
        <end position="933"/>
    </location>
</feature>
<comment type="caution">
    <text evidence="13">The sequence shown here is derived from an EMBL/GenBank/DDBJ whole genome shotgun (WGS) entry which is preliminary data.</text>
</comment>
<feature type="domain" description="VWA7 Ig-like" evidence="10">
    <location>
        <begin position="704"/>
        <end position="801"/>
    </location>
</feature>
<dbReference type="InterPro" id="IPR056861">
    <property type="entry name" value="HMCN1-like_VWA"/>
</dbReference>
<evidence type="ECO:0000256" key="3">
    <source>
        <dbReference type="ARBA" id="ARBA00022729"/>
    </source>
</evidence>
<keyword evidence="4" id="KW-0325">Glycoprotein</keyword>
<keyword evidence="2" id="KW-0964">Secreted</keyword>
<evidence type="ECO:0000259" key="9">
    <source>
        <dbReference type="Pfam" id="PF23610"/>
    </source>
</evidence>
<feature type="chain" id="PRO_5043440023" description="von Willebrand factor A domain-containing protein 7" evidence="7">
    <location>
        <begin position="19"/>
        <end position="954"/>
    </location>
</feature>
<dbReference type="PANTHER" id="PTHR14905:SF7">
    <property type="entry name" value="VON WILLEBRAND FACTOR A DOMAIN-CONTAINING PROTEIN 7"/>
    <property type="match status" value="1"/>
</dbReference>
<keyword evidence="14" id="KW-1185">Reference proteome</keyword>